<dbReference type="RefSeq" id="WP_322439091.1">
    <property type="nucleotide sequence ID" value="NZ_JAXOTQ010000003.1"/>
</dbReference>
<feature type="transmembrane region" description="Helical" evidence="1">
    <location>
        <begin position="26"/>
        <end position="44"/>
    </location>
</feature>
<gene>
    <name evidence="3" type="ORF">U2F25_03550</name>
</gene>
<sequence>MPFSPVLPIVSALACLYLMLNLSVETWLRFLAWMLLGGIIYFGYGHRRNRLARREAAQSPPERAVV</sequence>
<dbReference type="Gene3D" id="1.20.1740.10">
    <property type="entry name" value="Amino acid/polyamine transporter I"/>
    <property type="match status" value="1"/>
</dbReference>
<accession>A0ABU5J7J6</accession>
<organism evidence="3 4">
    <name type="scientific">Micromonospora sicca</name>
    <dbReference type="NCBI Taxonomy" id="2202420"/>
    <lineage>
        <taxon>Bacteria</taxon>
        <taxon>Bacillati</taxon>
        <taxon>Actinomycetota</taxon>
        <taxon>Actinomycetes</taxon>
        <taxon>Micromonosporales</taxon>
        <taxon>Micromonosporaceae</taxon>
        <taxon>Micromonospora</taxon>
    </lineage>
</organism>
<evidence type="ECO:0000313" key="4">
    <source>
        <dbReference type="Proteomes" id="UP001290101"/>
    </source>
</evidence>
<keyword evidence="4" id="KW-1185">Reference proteome</keyword>
<evidence type="ECO:0000259" key="2">
    <source>
        <dbReference type="Pfam" id="PF13906"/>
    </source>
</evidence>
<dbReference type="Proteomes" id="UP001290101">
    <property type="component" value="Unassembled WGS sequence"/>
</dbReference>
<dbReference type="Pfam" id="PF13906">
    <property type="entry name" value="AA_permease_C"/>
    <property type="match status" value="1"/>
</dbReference>
<dbReference type="EMBL" id="JAXOTQ010000003">
    <property type="protein sequence ID" value="MDZ5488547.1"/>
    <property type="molecule type" value="Genomic_DNA"/>
</dbReference>
<feature type="domain" description="Cationic amino acid transporter C-terminal" evidence="2">
    <location>
        <begin position="2"/>
        <end position="48"/>
    </location>
</feature>
<keyword evidence="1" id="KW-0812">Transmembrane</keyword>
<keyword evidence="1" id="KW-1133">Transmembrane helix</keyword>
<evidence type="ECO:0000256" key="1">
    <source>
        <dbReference type="SAM" id="Phobius"/>
    </source>
</evidence>
<keyword evidence="1" id="KW-0472">Membrane</keyword>
<evidence type="ECO:0000313" key="3">
    <source>
        <dbReference type="EMBL" id="MDZ5488547.1"/>
    </source>
</evidence>
<dbReference type="InterPro" id="IPR029485">
    <property type="entry name" value="CAT_C"/>
</dbReference>
<name>A0ABU5J7J6_9ACTN</name>
<protein>
    <submittedName>
        <fullName evidence="3">Amino acid permease C-terminal domain-containing protein</fullName>
    </submittedName>
</protein>
<reference evidence="3 4" key="1">
    <citation type="submission" date="2023-12" db="EMBL/GenBank/DDBJ databases">
        <title>Micromonospora sp. nov., isolated from Atacama Desert.</title>
        <authorList>
            <person name="Carro L."/>
            <person name="Golinska P."/>
            <person name="Klenk H.-P."/>
            <person name="Goodfellow M."/>
        </authorList>
    </citation>
    <scope>NUCLEOTIDE SEQUENCE [LARGE SCALE GENOMIC DNA]</scope>
    <source>
        <strain evidence="3 4">4G53</strain>
    </source>
</reference>
<proteinExistence type="predicted"/>
<comment type="caution">
    <text evidence="3">The sequence shown here is derived from an EMBL/GenBank/DDBJ whole genome shotgun (WGS) entry which is preliminary data.</text>
</comment>